<organism evidence="2 3">
    <name type="scientific">Noviherbaspirillum humi</name>
    <dbReference type="NCBI Taxonomy" id="1688639"/>
    <lineage>
        <taxon>Bacteria</taxon>
        <taxon>Pseudomonadati</taxon>
        <taxon>Pseudomonadota</taxon>
        <taxon>Betaproteobacteria</taxon>
        <taxon>Burkholderiales</taxon>
        <taxon>Oxalobacteraceae</taxon>
        <taxon>Noviherbaspirillum</taxon>
    </lineage>
</organism>
<proteinExistence type="predicted"/>
<evidence type="ECO:0000256" key="1">
    <source>
        <dbReference type="SAM" id="Phobius"/>
    </source>
</evidence>
<keyword evidence="1" id="KW-0472">Membrane</keyword>
<keyword evidence="3" id="KW-1185">Reference proteome</keyword>
<keyword evidence="1" id="KW-0812">Transmembrane</keyword>
<sequence length="82" mass="9505">MEQATHLDHGPSRRTYLMLAFFKLVAAAYIAGFAALAMAAMRYFKLPWIYCLPATAALLLLKFRWNHSIPLLLIRLPFPRRR</sequence>
<evidence type="ECO:0000313" key="2">
    <source>
        <dbReference type="EMBL" id="SNS83329.1"/>
    </source>
</evidence>
<dbReference type="Proteomes" id="UP000198284">
    <property type="component" value="Unassembled WGS sequence"/>
</dbReference>
<keyword evidence="1" id="KW-1133">Transmembrane helix</keyword>
<feature type="transmembrane region" description="Helical" evidence="1">
    <location>
        <begin position="21"/>
        <end position="41"/>
    </location>
</feature>
<reference evidence="2 3" key="1">
    <citation type="submission" date="2017-06" db="EMBL/GenBank/DDBJ databases">
        <authorList>
            <person name="Kim H.J."/>
            <person name="Triplett B.A."/>
        </authorList>
    </citation>
    <scope>NUCLEOTIDE SEQUENCE [LARGE SCALE GENOMIC DNA]</scope>
    <source>
        <strain evidence="2 3">U15</strain>
    </source>
</reference>
<protein>
    <submittedName>
        <fullName evidence="2">Uncharacterized protein</fullName>
    </submittedName>
</protein>
<dbReference type="AlphaFoldDB" id="A0A239HPQ6"/>
<dbReference type="RefSeq" id="WP_143131244.1">
    <property type="nucleotide sequence ID" value="NZ_FZOT01000007.1"/>
</dbReference>
<accession>A0A239HPQ6</accession>
<gene>
    <name evidence="2" type="ORF">SAMN06265795_107104</name>
</gene>
<evidence type="ECO:0000313" key="3">
    <source>
        <dbReference type="Proteomes" id="UP000198284"/>
    </source>
</evidence>
<dbReference type="EMBL" id="FZOT01000007">
    <property type="protein sequence ID" value="SNS83329.1"/>
    <property type="molecule type" value="Genomic_DNA"/>
</dbReference>
<name>A0A239HPQ6_9BURK</name>